<comment type="caution">
    <text evidence="9">The sequence shown here is derived from an EMBL/GenBank/DDBJ whole genome shotgun (WGS) entry which is preliminary data.</text>
</comment>
<dbReference type="GO" id="GO:0005886">
    <property type="term" value="C:plasma membrane"/>
    <property type="evidence" value="ECO:0007669"/>
    <property type="project" value="UniProtKB-SubCell"/>
</dbReference>
<dbReference type="Proteomes" id="UP000634476">
    <property type="component" value="Unassembled WGS sequence"/>
</dbReference>
<accession>A0A8J3SZA4</accession>
<dbReference type="Pfam" id="PF08352">
    <property type="entry name" value="oligo_HPY"/>
    <property type="match status" value="1"/>
</dbReference>
<keyword evidence="4" id="KW-1003">Cell membrane</keyword>
<dbReference type="GO" id="GO:0016887">
    <property type="term" value="F:ATP hydrolysis activity"/>
    <property type="evidence" value="ECO:0007669"/>
    <property type="project" value="InterPro"/>
</dbReference>
<keyword evidence="6 9" id="KW-0067">ATP-binding</keyword>
<dbReference type="Gene3D" id="3.40.50.300">
    <property type="entry name" value="P-loop containing nucleotide triphosphate hydrolases"/>
    <property type="match status" value="1"/>
</dbReference>
<proteinExistence type="inferred from homology"/>
<organism evidence="9 10">
    <name type="scientific">Planobispora takensis</name>
    <dbReference type="NCBI Taxonomy" id="1367882"/>
    <lineage>
        <taxon>Bacteria</taxon>
        <taxon>Bacillati</taxon>
        <taxon>Actinomycetota</taxon>
        <taxon>Actinomycetes</taxon>
        <taxon>Streptosporangiales</taxon>
        <taxon>Streptosporangiaceae</taxon>
        <taxon>Planobispora</taxon>
    </lineage>
</organism>
<keyword evidence="5" id="KW-0547">Nucleotide-binding</keyword>
<dbReference type="SMART" id="SM00382">
    <property type="entry name" value="AAA"/>
    <property type="match status" value="1"/>
</dbReference>
<comment type="similarity">
    <text evidence="2">Belongs to the ABC transporter superfamily.</text>
</comment>
<dbReference type="InterPro" id="IPR027417">
    <property type="entry name" value="P-loop_NTPase"/>
</dbReference>
<evidence type="ECO:0000256" key="6">
    <source>
        <dbReference type="ARBA" id="ARBA00022840"/>
    </source>
</evidence>
<keyword evidence="10" id="KW-1185">Reference proteome</keyword>
<dbReference type="PROSITE" id="PS00211">
    <property type="entry name" value="ABC_TRANSPORTER_1"/>
    <property type="match status" value="1"/>
</dbReference>
<sequence length="331" mass="34620">MSAEPLLSVRDLRVTVSGGRAEAVRGVSFDVARGESVGLVGESGSGKTLTCRAVLGVLAPGCAVSGGSAEFDGLDLVGLDRRGLLGVRGRRIGAVFQDPASYLNPSLPVGGQLAEVLRVKLGLARREARDRSVELLAAMGLRDPGRVYGQYPHELSGGMLQRVLIAIAVSCDPELLIADEATTALDVTVQAEVLELLARLRAERGLSILFVSHDLAVISRLCDRIVVFYGGEIVESGPTGQVLAHPAHPYTEALLRVASEGDWTRRSLEVIPGQPPAAGAEIAGCRFADRCAVAVGRCHSARVPLTATAPGREVRCVRAEEPALAVAGAAL</sequence>
<dbReference type="NCBIfam" id="TIGR01727">
    <property type="entry name" value="oligo_HPY"/>
    <property type="match status" value="1"/>
</dbReference>
<evidence type="ECO:0000313" key="9">
    <source>
        <dbReference type="EMBL" id="GII01458.1"/>
    </source>
</evidence>
<dbReference type="InterPro" id="IPR003593">
    <property type="entry name" value="AAA+_ATPase"/>
</dbReference>
<comment type="subcellular location">
    <subcellularLocation>
        <location evidence="1">Cell membrane</location>
        <topology evidence="1">Peripheral membrane protein</topology>
    </subcellularLocation>
</comment>
<evidence type="ECO:0000256" key="1">
    <source>
        <dbReference type="ARBA" id="ARBA00004202"/>
    </source>
</evidence>
<keyword evidence="3" id="KW-0813">Transport</keyword>
<evidence type="ECO:0000259" key="8">
    <source>
        <dbReference type="PROSITE" id="PS50893"/>
    </source>
</evidence>
<keyword evidence="7" id="KW-0472">Membrane</keyword>
<dbReference type="EMBL" id="BOOK01000024">
    <property type="protein sequence ID" value="GII01458.1"/>
    <property type="molecule type" value="Genomic_DNA"/>
</dbReference>
<dbReference type="InterPro" id="IPR017871">
    <property type="entry name" value="ABC_transporter-like_CS"/>
</dbReference>
<name>A0A8J3SZA4_9ACTN</name>
<dbReference type="InterPro" id="IPR003439">
    <property type="entry name" value="ABC_transporter-like_ATP-bd"/>
</dbReference>
<evidence type="ECO:0000256" key="2">
    <source>
        <dbReference type="ARBA" id="ARBA00005417"/>
    </source>
</evidence>
<feature type="domain" description="ABC transporter" evidence="8">
    <location>
        <begin position="9"/>
        <end position="255"/>
    </location>
</feature>
<dbReference type="AlphaFoldDB" id="A0A8J3SZA4"/>
<dbReference type="InterPro" id="IPR050388">
    <property type="entry name" value="ABC_Ni/Peptide_Import"/>
</dbReference>
<dbReference type="Pfam" id="PF00005">
    <property type="entry name" value="ABC_tran"/>
    <property type="match status" value="1"/>
</dbReference>
<dbReference type="GO" id="GO:0015833">
    <property type="term" value="P:peptide transport"/>
    <property type="evidence" value="ECO:0007669"/>
    <property type="project" value="InterPro"/>
</dbReference>
<dbReference type="PANTHER" id="PTHR43297:SF2">
    <property type="entry name" value="DIPEPTIDE TRANSPORT ATP-BINDING PROTEIN DPPD"/>
    <property type="match status" value="1"/>
</dbReference>
<evidence type="ECO:0000256" key="5">
    <source>
        <dbReference type="ARBA" id="ARBA00022741"/>
    </source>
</evidence>
<protein>
    <submittedName>
        <fullName evidence="9">ABC transporter ATP-binding protein</fullName>
    </submittedName>
</protein>
<evidence type="ECO:0000256" key="3">
    <source>
        <dbReference type="ARBA" id="ARBA00022448"/>
    </source>
</evidence>
<dbReference type="CDD" id="cd03257">
    <property type="entry name" value="ABC_NikE_OppD_transporters"/>
    <property type="match status" value="1"/>
</dbReference>
<dbReference type="FunFam" id="3.40.50.300:FF:000016">
    <property type="entry name" value="Oligopeptide ABC transporter ATP-binding component"/>
    <property type="match status" value="1"/>
</dbReference>
<dbReference type="PROSITE" id="PS50893">
    <property type="entry name" value="ABC_TRANSPORTER_2"/>
    <property type="match status" value="1"/>
</dbReference>
<evidence type="ECO:0000313" key="10">
    <source>
        <dbReference type="Proteomes" id="UP000634476"/>
    </source>
</evidence>
<dbReference type="SUPFAM" id="SSF52540">
    <property type="entry name" value="P-loop containing nucleoside triphosphate hydrolases"/>
    <property type="match status" value="1"/>
</dbReference>
<evidence type="ECO:0000256" key="4">
    <source>
        <dbReference type="ARBA" id="ARBA00022475"/>
    </source>
</evidence>
<reference evidence="9" key="1">
    <citation type="submission" date="2021-01" db="EMBL/GenBank/DDBJ databases">
        <title>Whole genome shotgun sequence of Planobispora takensis NBRC 109077.</title>
        <authorList>
            <person name="Komaki H."/>
            <person name="Tamura T."/>
        </authorList>
    </citation>
    <scope>NUCLEOTIDE SEQUENCE</scope>
    <source>
        <strain evidence="9">NBRC 109077</strain>
    </source>
</reference>
<dbReference type="InterPro" id="IPR013563">
    <property type="entry name" value="Oligopep_ABC_C"/>
</dbReference>
<dbReference type="RefSeq" id="WP_203875835.1">
    <property type="nucleotide sequence ID" value="NZ_BOOK01000024.1"/>
</dbReference>
<dbReference type="GO" id="GO:0005524">
    <property type="term" value="F:ATP binding"/>
    <property type="evidence" value="ECO:0007669"/>
    <property type="project" value="UniProtKB-KW"/>
</dbReference>
<dbReference type="PANTHER" id="PTHR43297">
    <property type="entry name" value="OLIGOPEPTIDE TRANSPORT ATP-BINDING PROTEIN APPD"/>
    <property type="match status" value="1"/>
</dbReference>
<evidence type="ECO:0000256" key="7">
    <source>
        <dbReference type="ARBA" id="ARBA00023136"/>
    </source>
</evidence>
<gene>
    <name evidence="9" type="ORF">Pta02_34660</name>
</gene>